<accession>A0A558R5T3</accession>
<dbReference type="Proteomes" id="UP000318681">
    <property type="component" value="Unassembled WGS sequence"/>
</dbReference>
<name>A0A558R5T3_9SPHN</name>
<sequence>MRAASLRDQIPTKSQPLPVAGLSGTRSLDPGDETERNYRYQHQYGVALLVGVRRGTFSYVSLYCEHHEDFLGERPDGRFDGWQIKTSKPEGGAWKLTSPALVKSIGRFVELLQAHPAEVGDFNFVSNSAIDDVTPASKDDARRARCPGLMLQHISQSSTAEDIQQPFKKAFDSLAAELGATAEQLFDVLGRLAFVKGPSREEFDATLAHEHLGKLGECAHLTAAELDTLRDELVGKFHRAASLHVTDPDRHLLDRLNGGNSDPTIVAKRIVCAEVSLAPPATPSRAFAYVGEPAINPGGQRPAGVLEQKLARGGLVDMVEYMKSREQAAEYQFLEDQAKSPATAGRQLRQVEEAVHGECLEAYMAAKTAAQQPFGPIMFTDVSARLRRLESDRKQLLGGSPYEVLMGTAALLTSECRLWWSDRFRLEDKA</sequence>
<evidence type="ECO:0000259" key="2">
    <source>
        <dbReference type="Pfam" id="PF14130"/>
    </source>
</evidence>
<dbReference type="InterPro" id="IPR025382">
    <property type="entry name" value="Cap4-like_endonuclease_dom"/>
</dbReference>
<dbReference type="OrthoDB" id="2512601at2"/>
<proteinExistence type="predicted"/>
<dbReference type="GO" id="GO:0004518">
    <property type="term" value="F:nuclease activity"/>
    <property type="evidence" value="ECO:0007669"/>
    <property type="project" value="InterPro"/>
</dbReference>
<evidence type="ECO:0000313" key="4">
    <source>
        <dbReference type="Proteomes" id="UP000318681"/>
    </source>
</evidence>
<dbReference type="EMBL" id="VNIM01000028">
    <property type="protein sequence ID" value="TVV74739.1"/>
    <property type="molecule type" value="Genomic_DNA"/>
</dbReference>
<dbReference type="Pfam" id="PF14130">
    <property type="entry name" value="Cap4_nuclease"/>
    <property type="match status" value="1"/>
</dbReference>
<gene>
    <name evidence="3" type="ORF">FOY91_08795</name>
</gene>
<organism evidence="3 4">
    <name type="scientific">Alterirhizorhabdus solaris</name>
    <dbReference type="NCBI Taxonomy" id="2529389"/>
    <lineage>
        <taxon>Bacteria</taxon>
        <taxon>Pseudomonadati</taxon>
        <taxon>Pseudomonadota</taxon>
        <taxon>Alphaproteobacteria</taxon>
        <taxon>Sphingomonadales</taxon>
        <taxon>Rhizorhabdaceae</taxon>
        <taxon>Alterirhizorhabdus</taxon>
    </lineage>
</organism>
<reference evidence="3 4" key="1">
    <citation type="submission" date="2019-07" db="EMBL/GenBank/DDBJ databases">
        <title>Sphingomonas solaris sp. nov., isolated from a solar panel from Boston, Massachusetts.</title>
        <authorList>
            <person name="Tanner K."/>
            <person name="Pascual J."/>
            <person name="Mancuso C."/>
            <person name="Pereto J."/>
            <person name="Khalil A."/>
            <person name="Vilanova C."/>
        </authorList>
    </citation>
    <scope>NUCLEOTIDE SEQUENCE [LARGE SCALE GENOMIC DNA]</scope>
    <source>
        <strain evidence="3 4">R4DWN</strain>
    </source>
</reference>
<dbReference type="AlphaFoldDB" id="A0A558R5T3"/>
<protein>
    <submittedName>
        <fullName evidence="3">DUF4297 domain-containing protein</fullName>
    </submittedName>
</protein>
<evidence type="ECO:0000256" key="1">
    <source>
        <dbReference type="SAM" id="MobiDB-lite"/>
    </source>
</evidence>
<comment type="caution">
    <text evidence="3">The sequence shown here is derived from an EMBL/GenBank/DDBJ whole genome shotgun (WGS) entry which is preliminary data.</text>
</comment>
<feature type="domain" description="CD-NTase associated protein 4-like DNA endonuclease" evidence="2">
    <location>
        <begin position="29"/>
        <end position="240"/>
    </location>
</feature>
<keyword evidence="4" id="KW-1185">Reference proteome</keyword>
<evidence type="ECO:0000313" key="3">
    <source>
        <dbReference type="EMBL" id="TVV74739.1"/>
    </source>
</evidence>
<feature type="region of interest" description="Disordered" evidence="1">
    <location>
        <begin position="1"/>
        <end position="33"/>
    </location>
</feature>